<dbReference type="PANTHER" id="PTHR37833">
    <property type="entry name" value="LIPOPROTEIN-RELATED"/>
    <property type="match status" value="1"/>
</dbReference>
<accession>A0AA48GLB9</accession>
<dbReference type="Gene3D" id="2.60.40.10">
    <property type="entry name" value="Immunoglobulins"/>
    <property type="match status" value="1"/>
</dbReference>
<keyword evidence="2" id="KW-1185">Reference proteome</keyword>
<evidence type="ECO:0008006" key="3">
    <source>
        <dbReference type="Google" id="ProtNLM"/>
    </source>
</evidence>
<name>A0AA48GLB9_9BACT</name>
<organism evidence="1 2">
    <name type="scientific">Mesoterricola silvestris</name>
    <dbReference type="NCBI Taxonomy" id="2927979"/>
    <lineage>
        <taxon>Bacteria</taxon>
        <taxon>Pseudomonadati</taxon>
        <taxon>Acidobacteriota</taxon>
        <taxon>Holophagae</taxon>
        <taxon>Holophagales</taxon>
        <taxon>Holophagaceae</taxon>
        <taxon>Mesoterricola</taxon>
    </lineage>
</organism>
<dbReference type="Pfam" id="PF07610">
    <property type="entry name" value="DUF1573"/>
    <property type="match status" value="1"/>
</dbReference>
<dbReference type="InterPro" id="IPR013783">
    <property type="entry name" value="Ig-like_fold"/>
</dbReference>
<reference evidence="2" key="1">
    <citation type="journal article" date="2023" name="Int. J. Syst. Evol. Microbiol.">
        <title>Mesoterricola silvestris gen. nov., sp. nov., Mesoterricola sediminis sp. nov., Geothrix oryzae sp. nov., Geothrix edaphica sp. nov., Geothrix rubra sp. nov., and Geothrix limicola sp. nov., six novel members of Acidobacteriota isolated from soils.</title>
        <authorList>
            <person name="Itoh H."/>
            <person name="Sugisawa Y."/>
            <person name="Mise K."/>
            <person name="Xu Z."/>
            <person name="Kuniyasu M."/>
            <person name="Ushijima N."/>
            <person name="Kawano K."/>
            <person name="Kobayashi E."/>
            <person name="Shiratori Y."/>
            <person name="Masuda Y."/>
            <person name="Senoo K."/>
        </authorList>
    </citation>
    <scope>NUCLEOTIDE SEQUENCE [LARGE SCALE GENOMIC DNA]</scope>
    <source>
        <strain evidence="2">W79</strain>
    </source>
</reference>
<dbReference type="EMBL" id="AP027080">
    <property type="protein sequence ID" value="BDU73374.1"/>
    <property type="molecule type" value="Genomic_DNA"/>
</dbReference>
<dbReference type="AlphaFoldDB" id="A0AA48GLB9"/>
<dbReference type="Proteomes" id="UP001238179">
    <property type="component" value="Chromosome"/>
</dbReference>
<dbReference type="PANTHER" id="PTHR37833:SF1">
    <property type="entry name" value="SIGNAL PEPTIDE PROTEIN"/>
    <property type="match status" value="1"/>
</dbReference>
<gene>
    <name evidence="1" type="ORF">METEAL_25480</name>
</gene>
<protein>
    <recommendedName>
        <fullName evidence="3">DUF1573 domain-containing protein</fullName>
    </recommendedName>
</protein>
<evidence type="ECO:0000313" key="1">
    <source>
        <dbReference type="EMBL" id="BDU73374.1"/>
    </source>
</evidence>
<dbReference type="InterPro" id="IPR011467">
    <property type="entry name" value="DUF1573"/>
</dbReference>
<dbReference type="KEGG" id="msil:METEAL_25480"/>
<sequence>MRIPVLLLTGSILVAAEAPAQPRLTVDSLVHDFGSVGRGEKAVHRFRMTNTGTGTLRILRVTPSCGCTSTVLGKLELAPAETTDLEVTLNTEGYMGLVHKTLEVISNDVLEPGRILSVLARVAPDVTPGSAEVSFSDLKPGDHRKMSLRLKSGTSRPIFVKDVTLSEAPWLGVATRPEGNDLFLDLELLASKLPKTAPSGTDTIDLHVENPRPSTVSIRVRWEKAPI</sequence>
<dbReference type="RefSeq" id="WP_316412026.1">
    <property type="nucleotide sequence ID" value="NZ_AP027080.1"/>
</dbReference>
<evidence type="ECO:0000313" key="2">
    <source>
        <dbReference type="Proteomes" id="UP001238179"/>
    </source>
</evidence>
<proteinExistence type="predicted"/>